<evidence type="ECO:0000256" key="12">
    <source>
        <dbReference type="SAM" id="Phobius"/>
    </source>
</evidence>
<feature type="domain" description="HAMP" evidence="14">
    <location>
        <begin position="198"/>
        <end position="250"/>
    </location>
</feature>
<dbReference type="PANTHER" id="PTHR24421:SF10">
    <property type="entry name" value="NITRATE_NITRITE SENSOR PROTEIN NARQ"/>
    <property type="match status" value="1"/>
</dbReference>
<keyword evidence="7" id="KW-0547">Nucleotide-binding</keyword>
<reference evidence="15 16" key="1">
    <citation type="submission" date="2015-08" db="EMBL/GenBank/DDBJ databases">
        <title>The complete genome sequence of Bacillus beveridgei MLTeJB.</title>
        <authorList>
            <person name="Hanson T.E."/>
            <person name="Mesa C."/>
            <person name="Basesman S.M."/>
            <person name="Oremland R.S."/>
        </authorList>
    </citation>
    <scope>NUCLEOTIDE SEQUENCE [LARGE SCALE GENOMIC DNA]</scope>
    <source>
        <strain evidence="15 16">MLTeJB</strain>
    </source>
</reference>
<comment type="catalytic activity">
    <reaction evidence="1">
        <text>ATP + protein L-histidine = ADP + protein N-phospho-L-histidine.</text>
        <dbReference type="EC" id="2.7.13.3"/>
    </reaction>
</comment>
<evidence type="ECO:0000259" key="14">
    <source>
        <dbReference type="PROSITE" id="PS50885"/>
    </source>
</evidence>
<dbReference type="Proteomes" id="UP000094463">
    <property type="component" value="Chromosome"/>
</dbReference>
<dbReference type="Gene3D" id="3.30.565.10">
    <property type="entry name" value="Histidine kinase-like ATPase, C-terminal domain"/>
    <property type="match status" value="1"/>
</dbReference>
<dbReference type="Pfam" id="PF00672">
    <property type="entry name" value="HAMP"/>
    <property type="match status" value="1"/>
</dbReference>
<accession>A0A1D7QWV2</accession>
<dbReference type="GO" id="GO:0000155">
    <property type="term" value="F:phosphorelay sensor kinase activity"/>
    <property type="evidence" value="ECO:0007669"/>
    <property type="project" value="InterPro"/>
</dbReference>
<dbReference type="GO" id="GO:0005886">
    <property type="term" value="C:plasma membrane"/>
    <property type="evidence" value="ECO:0007669"/>
    <property type="project" value="UniProtKB-SubCell"/>
</dbReference>
<keyword evidence="6" id="KW-0808">Transferase</keyword>
<evidence type="ECO:0000256" key="9">
    <source>
        <dbReference type="ARBA" id="ARBA00022840"/>
    </source>
</evidence>
<evidence type="ECO:0000259" key="13">
    <source>
        <dbReference type="PROSITE" id="PS50109"/>
    </source>
</evidence>
<evidence type="ECO:0000256" key="7">
    <source>
        <dbReference type="ARBA" id="ARBA00022741"/>
    </source>
</evidence>
<dbReference type="KEGG" id="bbev:BBEV_2137"/>
<evidence type="ECO:0000256" key="6">
    <source>
        <dbReference type="ARBA" id="ARBA00022679"/>
    </source>
</evidence>
<comment type="subcellular location">
    <subcellularLocation>
        <location evidence="2">Cell membrane</location>
        <topology evidence="2">Multi-pass membrane protein</topology>
    </subcellularLocation>
</comment>
<evidence type="ECO:0000256" key="4">
    <source>
        <dbReference type="ARBA" id="ARBA00022475"/>
    </source>
</evidence>
<dbReference type="Gene3D" id="1.20.5.1930">
    <property type="match status" value="1"/>
</dbReference>
<evidence type="ECO:0000313" key="15">
    <source>
        <dbReference type="EMBL" id="AOM83495.1"/>
    </source>
</evidence>
<dbReference type="InterPro" id="IPR036890">
    <property type="entry name" value="HATPase_C_sf"/>
</dbReference>
<keyword evidence="5" id="KW-0597">Phosphoprotein</keyword>
<keyword evidence="10" id="KW-0902">Two-component regulatory system</keyword>
<name>A0A1D7QWV2_9BACI</name>
<feature type="transmembrane region" description="Helical" evidence="12">
    <location>
        <begin position="21"/>
        <end position="44"/>
    </location>
</feature>
<dbReference type="InterPro" id="IPR005467">
    <property type="entry name" value="His_kinase_dom"/>
</dbReference>
<sequence>MPILFKKFARSLSGFPIHLKIYFMVVSAIVLLALISLFAIRISVTDTMSVQLDERVKSISGDVAARTGDLLLTNNIYAMQTLVNDTIDNYNDLEYVFILNEDNEVLVDSYSDGHVSEEIIHANSVEDEEFNHLLTFRSEEGIIRDAAAPVDKGIDGTVRVGLRDDSLETAISSVTFQIISFMVLLILFSLAIVMKLTRIITNPINDLVSLTNRVAKGDMTARIDAYPKDEIGDLTESFHDMLGTLETAKSEKENYLNQIITRNRELTLLNDLSDNPHTIKDFNQMMNHFVRDLVHELKLGSGVIEATINQQQEYFSYQAEGCPAENTACLEDWTCVCEKKEYNIKSVFPIYSNQQKIGQIKICSGDVLDAYSEKILDSIANHLGTVIENNELSHEIKKKEEIRQMLLEKIMTVQEDERKRIARELHDETGHALSSILLGLKMMEDAESPDEINHQIQKLRKLTHQSIENIHDLAWQLRPTILDKFGLKVAIERYMEEFKQKLDIDYDVLINGIDTTRLTPEMETAIFRIVQESLTNIFKYANASSVSVIIIRNDDLISVIIEDDGTGFNVDSMVNKDPSKFNLGLHGMQERASLLGGTFEIESETGKGTAVMVKLPISDESGESYENTYYAG</sequence>
<keyword evidence="12" id="KW-1133">Transmembrane helix</keyword>
<keyword evidence="12" id="KW-0812">Transmembrane</keyword>
<dbReference type="PROSITE" id="PS50885">
    <property type="entry name" value="HAMP"/>
    <property type="match status" value="1"/>
</dbReference>
<dbReference type="PATRIC" id="fig|632773.3.peg.2253"/>
<dbReference type="InterPro" id="IPR003594">
    <property type="entry name" value="HATPase_dom"/>
</dbReference>
<dbReference type="InterPro" id="IPR050482">
    <property type="entry name" value="Sensor_HK_TwoCompSys"/>
</dbReference>
<dbReference type="Pfam" id="PF02518">
    <property type="entry name" value="HATPase_c"/>
    <property type="match status" value="1"/>
</dbReference>
<dbReference type="PROSITE" id="PS50109">
    <property type="entry name" value="HIS_KIN"/>
    <property type="match status" value="1"/>
</dbReference>
<dbReference type="InterPro" id="IPR011712">
    <property type="entry name" value="Sig_transdc_His_kin_sub3_dim/P"/>
</dbReference>
<protein>
    <recommendedName>
        <fullName evidence="3">histidine kinase</fullName>
        <ecNumber evidence="3">2.7.13.3</ecNumber>
    </recommendedName>
</protein>
<keyword evidence="11 12" id="KW-0472">Membrane</keyword>
<dbReference type="CDD" id="cd06225">
    <property type="entry name" value="HAMP"/>
    <property type="match status" value="1"/>
</dbReference>
<dbReference type="SMART" id="SM00387">
    <property type="entry name" value="HATPase_c"/>
    <property type="match status" value="1"/>
</dbReference>
<dbReference type="SUPFAM" id="SSF55781">
    <property type="entry name" value="GAF domain-like"/>
    <property type="match status" value="1"/>
</dbReference>
<evidence type="ECO:0000256" key="1">
    <source>
        <dbReference type="ARBA" id="ARBA00000085"/>
    </source>
</evidence>
<evidence type="ECO:0000256" key="8">
    <source>
        <dbReference type="ARBA" id="ARBA00022777"/>
    </source>
</evidence>
<dbReference type="AlphaFoldDB" id="A0A1D7QWV2"/>
<dbReference type="InterPro" id="IPR029016">
    <property type="entry name" value="GAF-like_dom_sf"/>
</dbReference>
<proteinExistence type="predicted"/>
<dbReference type="InterPro" id="IPR003660">
    <property type="entry name" value="HAMP_dom"/>
</dbReference>
<evidence type="ECO:0000256" key="3">
    <source>
        <dbReference type="ARBA" id="ARBA00012438"/>
    </source>
</evidence>
<dbReference type="GO" id="GO:0005524">
    <property type="term" value="F:ATP binding"/>
    <property type="evidence" value="ECO:0007669"/>
    <property type="project" value="UniProtKB-KW"/>
</dbReference>
<evidence type="ECO:0000256" key="11">
    <source>
        <dbReference type="ARBA" id="ARBA00023136"/>
    </source>
</evidence>
<dbReference type="EC" id="2.7.13.3" evidence="3"/>
<dbReference type="OrthoDB" id="9760839at2"/>
<dbReference type="SUPFAM" id="SSF55874">
    <property type="entry name" value="ATPase domain of HSP90 chaperone/DNA topoisomerase II/histidine kinase"/>
    <property type="match status" value="1"/>
</dbReference>
<dbReference type="EMBL" id="CP012502">
    <property type="protein sequence ID" value="AOM83495.1"/>
    <property type="molecule type" value="Genomic_DNA"/>
</dbReference>
<dbReference type="SUPFAM" id="SSF158472">
    <property type="entry name" value="HAMP domain-like"/>
    <property type="match status" value="1"/>
</dbReference>
<keyword evidence="8 15" id="KW-0418">Kinase</keyword>
<organism evidence="15 16">
    <name type="scientific">Salisediminibacterium beveridgei</name>
    <dbReference type="NCBI Taxonomy" id="632773"/>
    <lineage>
        <taxon>Bacteria</taxon>
        <taxon>Bacillati</taxon>
        <taxon>Bacillota</taxon>
        <taxon>Bacilli</taxon>
        <taxon>Bacillales</taxon>
        <taxon>Bacillaceae</taxon>
        <taxon>Salisediminibacterium</taxon>
    </lineage>
</organism>
<evidence type="ECO:0000256" key="10">
    <source>
        <dbReference type="ARBA" id="ARBA00023012"/>
    </source>
</evidence>
<evidence type="ECO:0000256" key="2">
    <source>
        <dbReference type="ARBA" id="ARBA00004651"/>
    </source>
</evidence>
<dbReference type="Gene3D" id="3.30.450.40">
    <property type="match status" value="1"/>
</dbReference>
<dbReference type="Pfam" id="PF07730">
    <property type="entry name" value="HisKA_3"/>
    <property type="match status" value="1"/>
</dbReference>
<dbReference type="PANTHER" id="PTHR24421">
    <property type="entry name" value="NITRATE/NITRITE SENSOR PROTEIN NARX-RELATED"/>
    <property type="match status" value="1"/>
</dbReference>
<evidence type="ECO:0000313" key="16">
    <source>
        <dbReference type="Proteomes" id="UP000094463"/>
    </source>
</evidence>
<feature type="domain" description="Histidine kinase" evidence="13">
    <location>
        <begin position="424"/>
        <end position="619"/>
    </location>
</feature>
<gene>
    <name evidence="15" type="primary">nreB</name>
    <name evidence="15" type="ORF">BBEV_2137</name>
</gene>
<evidence type="ECO:0000256" key="5">
    <source>
        <dbReference type="ARBA" id="ARBA00022553"/>
    </source>
</evidence>
<keyword evidence="4" id="KW-1003">Cell membrane</keyword>
<feature type="transmembrane region" description="Helical" evidence="12">
    <location>
        <begin position="170"/>
        <end position="193"/>
    </location>
</feature>
<dbReference type="RefSeq" id="WP_069365470.1">
    <property type="nucleotide sequence ID" value="NZ_CP012502.1"/>
</dbReference>
<dbReference type="GO" id="GO:0046983">
    <property type="term" value="F:protein dimerization activity"/>
    <property type="evidence" value="ECO:0007669"/>
    <property type="project" value="InterPro"/>
</dbReference>
<dbReference type="Gene3D" id="6.10.340.10">
    <property type="match status" value="1"/>
</dbReference>
<dbReference type="CDD" id="cd16917">
    <property type="entry name" value="HATPase_UhpB-NarQ-NarX-like"/>
    <property type="match status" value="1"/>
</dbReference>
<dbReference type="SMART" id="SM00304">
    <property type="entry name" value="HAMP"/>
    <property type="match status" value="1"/>
</dbReference>
<dbReference type="STRING" id="632773.BBEV_2137"/>
<keyword evidence="9" id="KW-0067">ATP-binding</keyword>
<keyword evidence="16" id="KW-1185">Reference proteome</keyword>